<dbReference type="GO" id="GO:0022857">
    <property type="term" value="F:transmembrane transporter activity"/>
    <property type="evidence" value="ECO:0007669"/>
    <property type="project" value="InterPro"/>
</dbReference>
<feature type="domain" description="Major facilitator superfamily (MFS) profile" evidence="8">
    <location>
        <begin position="1"/>
        <end position="409"/>
    </location>
</feature>
<dbReference type="PROSITE" id="PS50850">
    <property type="entry name" value="MFS"/>
    <property type="match status" value="1"/>
</dbReference>
<dbReference type="PANTHER" id="PTHR43124">
    <property type="entry name" value="PURINE EFFLUX PUMP PBUE"/>
    <property type="match status" value="1"/>
</dbReference>
<dbReference type="Pfam" id="PF07690">
    <property type="entry name" value="MFS_1"/>
    <property type="match status" value="1"/>
</dbReference>
<feature type="transmembrane region" description="Helical" evidence="7">
    <location>
        <begin position="79"/>
        <end position="99"/>
    </location>
</feature>
<keyword evidence="6 7" id="KW-0472">Membrane</keyword>
<dbReference type="AlphaFoldDB" id="A0A3M8DDT7"/>
<name>A0A3M8DDT7_9BACL</name>
<dbReference type="RefSeq" id="WP_122919470.1">
    <property type="nucleotide sequence ID" value="NZ_RHHQ01000014.1"/>
</dbReference>
<organism evidence="9 10">
    <name type="scientific">Brevibacillus fluminis</name>
    <dbReference type="NCBI Taxonomy" id="511487"/>
    <lineage>
        <taxon>Bacteria</taxon>
        <taxon>Bacillati</taxon>
        <taxon>Bacillota</taxon>
        <taxon>Bacilli</taxon>
        <taxon>Bacillales</taxon>
        <taxon>Paenibacillaceae</taxon>
        <taxon>Brevibacillus</taxon>
    </lineage>
</organism>
<sequence>MVDSNSAIKGQWSALWLCFLTTVANYIPYTGYSTQIPQMMKDLSMNYTMVGTLASVSALSGGLVFPFAGVLVDKWGAKNVTLLGLLICSIGQVVFAYMPDYQWMLFSRVILGIGIALLFVAPYAMAIRWFEQSDKIGISLGVMFTTDGIGTVVALYLYSLILIEFGWRGGSAIGAIIVFVMFVISAIYMKEPPHFANAQPENNGRPERKGSLLKEYLAAIGHKNVFVASSFFIGVWGSLSLAIYWVPTLLMEESGWSEGLAGFVGALYPLAGMICAVGCGLISDRMGKRKPFILVAGLGMTLSFVGFAIALIFQQYTWLAVMLPLSGLFAYGGMPLSLAMATDTVGSKYAASVTGLIFGIAFILGGVVYPLALGYIKDATNMYTAGFFATAASLFILNFLIALIGKDVKNTQTKDMANLSA</sequence>
<protein>
    <submittedName>
        <fullName evidence="9">MFS transporter</fullName>
    </submittedName>
</protein>
<keyword evidence="10" id="KW-1185">Reference proteome</keyword>
<evidence type="ECO:0000256" key="1">
    <source>
        <dbReference type="ARBA" id="ARBA00004651"/>
    </source>
</evidence>
<dbReference type="InterPro" id="IPR050189">
    <property type="entry name" value="MFS_Efflux_Transporters"/>
</dbReference>
<feature type="transmembrane region" description="Helical" evidence="7">
    <location>
        <begin position="12"/>
        <end position="29"/>
    </location>
</feature>
<feature type="transmembrane region" description="Helical" evidence="7">
    <location>
        <begin position="49"/>
        <end position="72"/>
    </location>
</feature>
<feature type="transmembrane region" description="Helical" evidence="7">
    <location>
        <begin position="136"/>
        <end position="158"/>
    </location>
</feature>
<comment type="subcellular location">
    <subcellularLocation>
        <location evidence="1">Cell membrane</location>
        <topology evidence="1">Multi-pass membrane protein</topology>
    </subcellularLocation>
</comment>
<evidence type="ECO:0000256" key="5">
    <source>
        <dbReference type="ARBA" id="ARBA00022989"/>
    </source>
</evidence>
<reference evidence="9 10" key="1">
    <citation type="submission" date="2018-10" db="EMBL/GenBank/DDBJ databases">
        <title>Phylogenomics of Brevibacillus.</title>
        <authorList>
            <person name="Dunlap C."/>
        </authorList>
    </citation>
    <scope>NUCLEOTIDE SEQUENCE [LARGE SCALE GENOMIC DNA]</scope>
    <source>
        <strain evidence="9 10">JCM 15716</strain>
    </source>
</reference>
<dbReference type="PANTHER" id="PTHR43124:SF3">
    <property type="entry name" value="CHLORAMPHENICOL EFFLUX PUMP RV0191"/>
    <property type="match status" value="1"/>
</dbReference>
<feature type="transmembrane region" description="Helical" evidence="7">
    <location>
        <begin position="293"/>
        <end position="313"/>
    </location>
</feature>
<evidence type="ECO:0000256" key="2">
    <source>
        <dbReference type="ARBA" id="ARBA00022448"/>
    </source>
</evidence>
<dbReference type="OrthoDB" id="9607at2"/>
<keyword evidence="2" id="KW-0813">Transport</keyword>
<feature type="transmembrane region" description="Helical" evidence="7">
    <location>
        <begin position="259"/>
        <end position="281"/>
    </location>
</feature>
<gene>
    <name evidence="9" type="ORF">EDM56_18850</name>
</gene>
<dbReference type="SUPFAM" id="SSF103473">
    <property type="entry name" value="MFS general substrate transporter"/>
    <property type="match status" value="1"/>
</dbReference>
<keyword evidence="3" id="KW-1003">Cell membrane</keyword>
<dbReference type="InterPro" id="IPR011701">
    <property type="entry name" value="MFS"/>
</dbReference>
<comment type="caution">
    <text evidence="9">The sequence shown here is derived from an EMBL/GenBank/DDBJ whole genome shotgun (WGS) entry which is preliminary data.</text>
</comment>
<dbReference type="InterPro" id="IPR020846">
    <property type="entry name" value="MFS_dom"/>
</dbReference>
<dbReference type="InterPro" id="IPR036259">
    <property type="entry name" value="MFS_trans_sf"/>
</dbReference>
<proteinExistence type="predicted"/>
<accession>A0A3M8DDT7</accession>
<feature type="transmembrane region" description="Helical" evidence="7">
    <location>
        <begin position="225"/>
        <end position="247"/>
    </location>
</feature>
<dbReference type="Proteomes" id="UP000271031">
    <property type="component" value="Unassembled WGS sequence"/>
</dbReference>
<feature type="transmembrane region" description="Helical" evidence="7">
    <location>
        <begin position="319"/>
        <end position="341"/>
    </location>
</feature>
<dbReference type="EMBL" id="RHHQ01000014">
    <property type="protein sequence ID" value="RNB85465.1"/>
    <property type="molecule type" value="Genomic_DNA"/>
</dbReference>
<evidence type="ECO:0000313" key="9">
    <source>
        <dbReference type="EMBL" id="RNB85465.1"/>
    </source>
</evidence>
<evidence type="ECO:0000256" key="7">
    <source>
        <dbReference type="SAM" id="Phobius"/>
    </source>
</evidence>
<feature type="transmembrane region" description="Helical" evidence="7">
    <location>
        <begin position="105"/>
        <end position="124"/>
    </location>
</feature>
<keyword evidence="5 7" id="KW-1133">Transmembrane helix</keyword>
<dbReference type="GO" id="GO:0005886">
    <property type="term" value="C:plasma membrane"/>
    <property type="evidence" value="ECO:0007669"/>
    <property type="project" value="UniProtKB-SubCell"/>
</dbReference>
<evidence type="ECO:0000256" key="4">
    <source>
        <dbReference type="ARBA" id="ARBA00022692"/>
    </source>
</evidence>
<keyword evidence="4 7" id="KW-0812">Transmembrane</keyword>
<feature type="transmembrane region" description="Helical" evidence="7">
    <location>
        <begin position="170"/>
        <end position="189"/>
    </location>
</feature>
<feature type="transmembrane region" description="Helical" evidence="7">
    <location>
        <begin position="382"/>
        <end position="404"/>
    </location>
</feature>
<evidence type="ECO:0000256" key="6">
    <source>
        <dbReference type="ARBA" id="ARBA00023136"/>
    </source>
</evidence>
<evidence type="ECO:0000256" key="3">
    <source>
        <dbReference type="ARBA" id="ARBA00022475"/>
    </source>
</evidence>
<feature type="transmembrane region" description="Helical" evidence="7">
    <location>
        <begin position="353"/>
        <end position="376"/>
    </location>
</feature>
<dbReference type="Gene3D" id="1.20.1250.20">
    <property type="entry name" value="MFS general substrate transporter like domains"/>
    <property type="match status" value="2"/>
</dbReference>
<evidence type="ECO:0000313" key="10">
    <source>
        <dbReference type="Proteomes" id="UP000271031"/>
    </source>
</evidence>
<evidence type="ECO:0000259" key="8">
    <source>
        <dbReference type="PROSITE" id="PS50850"/>
    </source>
</evidence>